<dbReference type="Gene3D" id="3.30.70.330">
    <property type="match status" value="1"/>
</dbReference>
<dbReference type="PANTHER" id="PTHR11346:SF147">
    <property type="entry name" value="GALECTIN"/>
    <property type="match status" value="1"/>
</dbReference>
<sequence>MTTIRIKVPRGGAAAASNVDIDISSSSEDEDEVGSNADKSLTGDAENTDQRKPQDRDYEPERLETAPGLAGRGSAASAGAGLGRHGEDDDDDDDNDSIDKYMPASAQSKPAAGHDDTFSNLSVPERYQPIIHELTEQERRLLDKFVRSKKLVLKMPVRMEQVAAARRAQENERKRRGNTFTDSDRVAGLVKRPRINVGGPLADGAHPQSPPQQPMLSQRGAQPRTPTQLDRGKSIAALSTHYDDAGVLMLSDWRSTESKEPLVIELPNLQHEPNAAEGSGNSQSVQSGNTVVVWGTFPDASERFCINLAPSTSYKESDPNTVFLYHFNPRDGWGKKQIQQNAFVHGKWGRADRAVQSMPIVKNKRFELRITATPKEFLIFLDGRHFDTFANRADPRYLQPGRSLYLIVPLVEDHYGDKEDVKIHGVWWGHRPARMRSPSHSGPAYSPNRRFPSGPGGMSGPRPGPGGGPGGGYGGGPGFHSRGPPHPGGHRRPRSTPQLEEKVLFVSGLPKDTGSAFNELLRLFEHYGVEKDHNGQPRIRVIEGKDFAFVTLREESSVAEAIRFLDGKPGQAGLTLSVTRARKRPGYHG</sequence>
<dbReference type="GO" id="GO:0030246">
    <property type="term" value="F:carbohydrate binding"/>
    <property type="evidence" value="ECO:0007669"/>
    <property type="project" value="InterPro"/>
</dbReference>
<comment type="caution">
    <text evidence="5">The sequence shown here is derived from an EMBL/GenBank/DDBJ whole genome shotgun (WGS) entry which is preliminary data.</text>
</comment>
<feature type="domain" description="Galectin" evidence="4">
    <location>
        <begin position="277"/>
        <end position="429"/>
    </location>
</feature>
<organism evidence="5 6">
    <name type="scientific">Hondaea fermentalgiana</name>
    <dbReference type="NCBI Taxonomy" id="2315210"/>
    <lineage>
        <taxon>Eukaryota</taxon>
        <taxon>Sar</taxon>
        <taxon>Stramenopiles</taxon>
        <taxon>Bigyra</taxon>
        <taxon>Labyrinthulomycetes</taxon>
        <taxon>Thraustochytrida</taxon>
        <taxon>Thraustochytriidae</taxon>
        <taxon>Hondaea</taxon>
    </lineage>
</organism>
<evidence type="ECO:0000313" key="5">
    <source>
        <dbReference type="EMBL" id="GBG32809.1"/>
    </source>
</evidence>
<proteinExistence type="predicted"/>
<feature type="compositionally biased region" description="Basic and acidic residues" evidence="2">
    <location>
        <begin position="48"/>
        <end position="64"/>
    </location>
</feature>
<feature type="compositionally biased region" description="Gly residues" evidence="2">
    <location>
        <begin position="454"/>
        <end position="478"/>
    </location>
</feature>
<dbReference type="InterPro" id="IPR012677">
    <property type="entry name" value="Nucleotide-bd_a/b_plait_sf"/>
</dbReference>
<dbReference type="OrthoDB" id="5795596at2759"/>
<dbReference type="InterPro" id="IPR001079">
    <property type="entry name" value="Galectin_CRD"/>
</dbReference>
<name>A0A2R5GR69_9STRA</name>
<dbReference type="PANTHER" id="PTHR11346">
    <property type="entry name" value="GALECTIN"/>
    <property type="match status" value="1"/>
</dbReference>
<keyword evidence="6" id="KW-1185">Reference proteome</keyword>
<dbReference type="CDD" id="cd00070">
    <property type="entry name" value="GLECT"/>
    <property type="match status" value="1"/>
</dbReference>
<evidence type="ECO:0000259" key="3">
    <source>
        <dbReference type="PROSITE" id="PS50102"/>
    </source>
</evidence>
<dbReference type="InParanoid" id="A0A2R5GR69"/>
<dbReference type="SUPFAM" id="SSF54928">
    <property type="entry name" value="RNA-binding domain, RBD"/>
    <property type="match status" value="1"/>
</dbReference>
<protein>
    <submittedName>
        <fullName evidence="5">Galectin-related protein</fullName>
    </submittedName>
</protein>
<feature type="region of interest" description="Disordered" evidence="2">
    <location>
        <begin position="195"/>
        <end position="231"/>
    </location>
</feature>
<accession>A0A2R5GR69</accession>
<reference evidence="5 6" key="1">
    <citation type="submission" date="2017-12" db="EMBL/GenBank/DDBJ databases">
        <title>Sequencing, de novo assembly and annotation of complete genome of a new Thraustochytrid species, strain FCC1311.</title>
        <authorList>
            <person name="Sedici K."/>
            <person name="Godart F."/>
            <person name="Aiese Cigliano R."/>
            <person name="Sanseverino W."/>
            <person name="Barakat M."/>
            <person name="Ortet P."/>
            <person name="Marechal E."/>
            <person name="Cagnac O."/>
            <person name="Amato A."/>
        </authorList>
    </citation>
    <scope>NUCLEOTIDE SEQUENCE [LARGE SCALE GENOMIC DNA]</scope>
</reference>
<dbReference type="GO" id="GO:0003723">
    <property type="term" value="F:RNA binding"/>
    <property type="evidence" value="ECO:0007669"/>
    <property type="project" value="UniProtKB-UniRule"/>
</dbReference>
<evidence type="ECO:0000256" key="1">
    <source>
        <dbReference type="PROSITE-ProRule" id="PRU00176"/>
    </source>
</evidence>
<feature type="region of interest" description="Disordered" evidence="2">
    <location>
        <begin position="434"/>
        <end position="495"/>
    </location>
</feature>
<evidence type="ECO:0000259" key="4">
    <source>
        <dbReference type="PROSITE" id="PS51304"/>
    </source>
</evidence>
<dbReference type="InterPro" id="IPR035979">
    <property type="entry name" value="RBD_domain_sf"/>
</dbReference>
<feature type="compositionally biased region" description="Low complexity" evidence="2">
    <location>
        <begin position="68"/>
        <end position="79"/>
    </location>
</feature>
<feature type="domain" description="RRM" evidence="3">
    <location>
        <begin position="502"/>
        <end position="583"/>
    </location>
</feature>
<dbReference type="SUPFAM" id="SSF49899">
    <property type="entry name" value="Concanavalin A-like lectins/glucanases"/>
    <property type="match status" value="1"/>
</dbReference>
<dbReference type="EMBL" id="BEYU01000132">
    <property type="protein sequence ID" value="GBG32809.1"/>
    <property type="molecule type" value="Genomic_DNA"/>
</dbReference>
<evidence type="ECO:0000313" key="6">
    <source>
        <dbReference type="Proteomes" id="UP000241890"/>
    </source>
</evidence>
<dbReference type="InterPro" id="IPR000504">
    <property type="entry name" value="RRM_dom"/>
</dbReference>
<gene>
    <name evidence="5" type="ORF">FCC1311_090342</name>
</gene>
<evidence type="ECO:0000256" key="2">
    <source>
        <dbReference type="SAM" id="MobiDB-lite"/>
    </source>
</evidence>
<dbReference type="AlphaFoldDB" id="A0A2R5GR69"/>
<dbReference type="SMART" id="SM00360">
    <property type="entry name" value="RRM"/>
    <property type="match status" value="1"/>
</dbReference>
<dbReference type="PROSITE" id="PS51304">
    <property type="entry name" value="GALECTIN"/>
    <property type="match status" value="1"/>
</dbReference>
<dbReference type="SMART" id="SM00276">
    <property type="entry name" value="GLECT"/>
    <property type="match status" value="1"/>
</dbReference>
<dbReference type="Pfam" id="PF00337">
    <property type="entry name" value="Gal-bind_lectin"/>
    <property type="match status" value="1"/>
</dbReference>
<dbReference type="InterPro" id="IPR044156">
    <property type="entry name" value="Galectin-like"/>
</dbReference>
<dbReference type="Gene3D" id="2.60.120.200">
    <property type="match status" value="1"/>
</dbReference>
<dbReference type="InterPro" id="IPR013320">
    <property type="entry name" value="ConA-like_dom_sf"/>
</dbReference>
<feature type="region of interest" description="Disordered" evidence="2">
    <location>
        <begin position="1"/>
        <end position="120"/>
    </location>
</feature>
<dbReference type="Proteomes" id="UP000241890">
    <property type="component" value="Unassembled WGS sequence"/>
</dbReference>
<keyword evidence="1" id="KW-0694">RNA-binding</keyword>
<dbReference type="PROSITE" id="PS50102">
    <property type="entry name" value="RRM"/>
    <property type="match status" value="1"/>
</dbReference>
<dbReference type="SMART" id="SM00908">
    <property type="entry name" value="Gal-bind_lectin"/>
    <property type="match status" value="1"/>
</dbReference>